<proteinExistence type="predicted"/>
<evidence type="ECO:0000313" key="2">
    <source>
        <dbReference type="Proteomes" id="UP000001302"/>
    </source>
</evidence>
<accession>E0TGL1</accession>
<dbReference type="AlphaFoldDB" id="E0TGL1"/>
<organism evidence="1 2">
    <name type="scientific">Parvularcula bermudensis (strain ATCC BAA-594 / HTCC2503 / KCTC 12087)</name>
    <dbReference type="NCBI Taxonomy" id="314260"/>
    <lineage>
        <taxon>Bacteria</taxon>
        <taxon>Pseudomonadati</taxon>
        <taxon>Pseudomonadota</taxon>
        <taxon>Alphaproteobacteria</taxon>
        <taxon>Parvularculales</taxon>
        <taxon>Parvularculaceae</taxon>
        <taxon>Parvularcula</taxon>
    </lineage>
</organism>
<evidence type="ECO:0000313" key="1">
    <source>
        <dbReference type="EMBL" id="ADM10143.1"/>
    </source>
</evidence>
<dbReference type="InterPro" id="IPR009945">
    <property type="entry name" value="ATPase_inh_sub_z"/>
</dbReference>
<dbReference type="InterPro" id="IPR038293">
    <property type="entry name" value="ATPase_inh_sub_z_sf"/>
</dbReference>
<dbReference type="Pfam" id="PF07345">
    <property type="entry name" value="ATPaseInh_sub_z"/>
    <property type="match status" value="1"/>
</dbReference>
<dbReference type="OrthoDB" id="9810387at2"/>
<dbReference type="HOGENOM" id="CLU_146724_0_1_5"/>
<dbReference type="eggNOG" id="COG5467">
    <property type="taxonomic scope" value="Bacteria"/>
</dbReference>
<reference evidence="1 2" key="2">
    <citation type="journal article" date="2011" name="J. Bacteriol.">
        <title>Complete genome sequence of strain HTCC2503T of Parvularcula bermudensis, the type species of the order "Parvularculales" in the class Alphaproteobacteria.</title>
        <authorList>
            <person name="Oh H.M."/>
            <person name="Kang I."/>
            <person name="Vergin K.L."/>
            <person name="Kang D."/>
            <person name="Rhee K.H."/>
            <person name="Giovannoni S.J."/>
            <person name="Cho J.C."/>
        </authorList>
    </citation>
    <scope>NUCLEOTIDE SEQUENCE [LARGE SCALE GENOMIC DNA]</scope>
    <source>
        <strain evidence="2">ATCC BAA-594 / HTCC2503 / KCTC 12087</strain>
    </source>
</reference>
<keyword evidence="2" id="KW-1185">Reference proteome</keyword>
<dbReference type="KEGG" id="pbr:PB2503_10459"/>
<reference evidence="2" key="1">
    <citation type="submission" date="2010-08" db="EMBL/GenBank/DDBJ databases">
        <title>Genome sequence of Parvularcula bermudensis HTCC2503.</title>
        <authorList>
            <person name="Kang D.-M."/>
            <person name="Oh H.-M."/>
            <person name="Cho J.-C."/>
        </authorList>
    </citation>
    <scope>NUCLEOTIDE SEQUENCE [LARGE SCALE GENOMIC DNA]</scope>
    <source>
        <strain evidence="2">ATCC BAA-594 / HTCC2503 / KCTC 12087</strain>
    </source>
</reference>
<dbReference type="EMBL" id="CP002156">
    <property type="protein sequence ID" value="ADM10143.1"/>
    <property type="molecule type" value="Genomic_DNA"/>
</dbReference>
<evidence type="ECO:0008006" key="3">
    <source>
        <dbReference type="Google" id="ProtNLM"/>
    </source>
</evidence>
<dbReference type="Proteomes" id="UP000001302">
    <property type="component" value="Chromosome"/>
</dbReference>
<sequence>MFKDRARRFEAEYSYREALKFRIEAIRDRQFGHWAAAQLGLTNQAADAYAQTIIRHNLEFPRAEAGLRKVIRDFAAAGQTMTEDEIRAKMIAYHEQAIHDLSKSAAA</sequence>
<protein>
    <recommendedName>
        <fullName evidence="3">DUF1476 domain-containing protein</fullName>
    </recommendedName>
</protein>
<dbReference type="RefSeq" id="WP_013301117.1">
    <property type="nucleotide sequence ID" value="NC_014414.1"/>
</dbReference>
<dbReference type="Gene3D" id="1.10.790.20">
    <property type="entry name" value="Domain of unknown function DUF1476"/>
    <property type="match status" value="1"/>
</dbReference>
<gene>
    <name evidence="1" type="ordered locus">PB2503_10459</name>
</gene>
<name>E0TGL1_PARBH</name>
<dbReference type="STRING" id="314260.PB2503_10459"/>
<dbReference type="PIRSF" id="PIRSF031780">
    <property type="entry name" value="UCP031780"/>
    <property type="match status" value="1"/>
</dbReference>